<keyword evidence="2 3" id="KW-0560">Oxidoreductase</keyword>
<dbReference type="EC" id="1.1.1.88" evidence="3"/>
<dbReference type="InterPro" id="IPR009029">
    <property type="entry name" value="HMG_CoA_Rdtase_sub-bd_dom_sf"/>
</dbReference>
<sequence length="428" mass="46447">MSMQSLDKNFRHLSRQQKLQQLVDKQWLSEEQFNILLNHPLIDEEVANSLIENVIAQGALPVGLLPNIIVDDKAYVVPMMVEEPSVVAAASYGAKLVNQTGGFKTVSSERIMIGQIVFDGVDDTEKLSADIKALEKQIHKIADEAYPSIKARGGGYQRIAIDTFPEQQLLSLKVFVDTKDAMGANMLNTILEAITAFLKNEFPQSDILMSILSNHATASVVKVQGEIDVKDLARGERTGEEVAKRMERASVLAQVDIHRAATHNKGVMNGIHAVVLATGNDTRGAEASAHAYASRDGQYRGIATWGYDQERQRLIGTIEVPMTLAIVGGGTKVLPIAKASLELLNVDSAQELGHVVAAVGLAQNFAACRALVSEGIQQGHMSLQYKSLAIVVGAKGDEIAQVAEALKQEPRANTQVAERILQDLRSQQ</sequence>
<reference evidence="4 5" key="1">
    <citation type="journal article" date="2012" name="MBio">
        <title>Identification of a highly transmissible animal-independent Staphylococcus aureus ST398 clone with distinct genomic and cell adhesion properties.</title>
        <authorList>
            <person name="Uhlemann A.C."/>
            <person name="Porcella S.F."/>
            <person name="Trivedi S."/>
            <person name="Sullivan S.B."/>
            <person name="Hafer C."/>
            <person name="Kennedy A.D."/>
            <person name="Barbian K.D."/>
            <person name="McCarthy A.J."/>
            <person name="Street C."/>
            <person name="Hirschberg D.L."/>
            <person name="Lipkin W.I."/>
            <person name="Lindsay J.A."/>
            <person name="DeLeo F.R."/>
            <person name="Lowy F.D."/>
        </authorList>
    </citation>
    <scope>NUCLEOTIDE SEQUENCE [LARGE SCALE GENOMIC DNA]</scope>
    <source>
        <strain evidence="4 5">DR10</strain>
    </source>
</reference>
<keyword evidence="3" id="KW-0520">NAD</keyword>
<dbReference type="SUPFAM" id="SSF56542">
    <property type="entry name" value="Substrate-binding domain of HMG-CoA reductase"/>
    <property type="match status" value="1"/>
</dbReference>
<organism evidence="4 5">
    <name type="scientific">Staphylococcus aureus subsp. aureus DR10</name>
    <dbReference type="NCBI Taxonomy" id="1155079"/>
    <lineage>
        <taxon>Bacteria</taxon>
        <taxon>Bacillati</taxon>
        <taxon>Bacillota</taxon>
        <taxon>Bacilli</taxon>
        <taxon>Bacillales</taxon>
        <taxon>Staphylococcaceae</taxon>
        <taxon>Staphylococcus</taxon>
    </lineage>
</organism>
<comment type="pathway">
    <text evidence="3">Metabolic intermediate metabolism; (R)-mevalonate degradation; (S)-3-hydroxy-3-methylglutaryl-CoA from (R)-mevalonate: step 1/1.</text>
</comment>
<dbReference type="InterPro" id="IPR004553">
    <property type="entry name" value="HMG_CoA_Rdtase_bac-typ"/>
</dbReference>
<name>A0ABC9Q1R6_STAA5</name>
<dbReference type="PROSITE" id="PS01192">
    <property type="entry name" value="HMG_COA_REDUCTASE_3"/>
    <property type="match status" value="1"/>
</dbReference>
<evidence type="ECO:0000256" key="3">
    <source>
        <dbReference type="RuleBase" id="RU361219"/>
    </source>
</evidence>
<evidence type="ECO:0000313" key="4">
    <source>
        <dbReference type="EMBL" id="EIA14784.1"/>
    </source>
</evidence>
<proteinExistence type="inferred from homology"/>
<evidence type="ECO:0000256" key="2">
    <source>
        <dbReference type="ARBA" id="ARBA00023002"/>
    </source>
</evidence>
<dbReference type="GO" id="GO:0140643">
    <property type="term" value="F:hydroxymethylglutaryl-CoA reductase (NADH) activity"/>
    <property type="evidence" value="ECO:0007669"/>
    <property type="project" value="UniProtKB-EC"/>
</dbReference>
<dbReference type="PROSITE" id="PS50065">
    <property type="entry name" value="HMG_COA_REDUCTASE_4"/>
    <property type="match status" value="1"/>
</dbReference>
<protein>
    <recommendedName>
        <fullName evidence="3">3-hydroxy-3-methylglutaryl coenzyme A reductase</fullName>
        <shortName evidence="3">HMG-CoA reductase</shortName>
        <ecNumber evidence="3">1.1.1.88</ecNumber>
    </recommendedName>
</protein>
<dbReference type="AlphaFoldDB" id="A0ABC9Q1R6"/>
<comment type="similarity">
    <text evidence="1 3">Belongs to the HMG-CoA reductase family.</text>
</comment>
<dbReference type="InterPro" id="IPR009023">
    <property type="entry name" value="HMG_CoA_Rdtase_NAD(P)-bd_sf"/>
</dbReference>
<dbReference type="PANTHER" id="PTHR10572">
    <property type="entry name" value="3-HYDROXY-3-METHYLGLUTARYL-COENZYME A REDUCTASE"/>
    <property type="match status" value="1"/>
</dbReference>
<dbReference type="NCBIfam" id="TIGR00532">
    <property type="entry name" value="HMG_CoA_R_NAD"/>
    <property type="match status" value="1"/>
</dbReference>
<dbReference type="EMBL" id="AIDT01000003">
    <property type="protein sequence ID" value="EIA14784.1"/>
    <property type="molecule type" value="Genomic_DNA"/>
</dbReference>
<evidence type="ECO:0000256" key="1">
    <source>
        <dbReference type="ARBA" id="ARBA00007661"/>
    </source>
</evidence>
<dbReference type="CDD" id="cd00644">
    <property type="entry name" value="HMG-CoA_reductase_classII"/>
    <property type="match status" value="1"/>
</dbReference>
<dbReference type="InterPro" id="IPR023074">
    <property type="entry name" value="HMG_CoA_Rdtase_cat_sf"/>
</dbReference>
<dbReference type="Gene3D" id="1.10.8.660">
    <property type="match status" value="1"/>
</dbReference>
<dbReference type="PRINTS" id="PR00071">
    <property type="entry name" value="HMGCOARDTASE"/>
</dbReference>
<comment type="catalytic activity">
    <reaction evidence="3">
        <text>(R)-mevalonate + 2 NAD(+) + CoA = (3S)-3-hydroxy-3-methylglutaryl-CoA + 2 NADH + 2 H(+)</text>
        <dbReference type="Rhea" id="RHEA:14833"/>
        <dbReference type="ChEBI" id="CHEBI:15378"/>
        <dbReference type="ChEBI" id="CHEBI:36464"/>
        <dbReference type="ChEBI" id="CHEBI:43074"/>
        <dbReference type="ChEBI" id="CHEBI:57287"/>
        <dbReference type="ChEBI" id="CHEBI:57540"/>
        <dbReference type="ChEBI" id="CHEBI:57945"/>
        <dbReference type="EC" id="1.1.1.88"/>
    </reaction>
</comment>
<gene>
    <name evidence="4" type="ORF">ST398NM02_2595</name>
</gene>
<dbReference type="Pfam" id="PF00368">
    <property type="entry name" value="HMG-CoA_red"/>
    <property type="match status" value="1"/>
</dbReference>
<accession>A0ABC9Q1R6</accession>
<dbReference type="Proteomes" id="UP000003093">
    <property type="component" value="Unassembled WGS sequence"/>
</dbReference>
<dbReference type="SUPFAM" id="SSF55035">
    <property type="entry name" value="NAD-binding domain of HMG-CoA reductase"/>
    <property type="match status" value="1"/>
</dbReference>
<dbReference type="InterPro" id="IPR023076">
    <property type="entry name" value="HMG_CoA_Rdtase_CS"/>
</dbReference>
<dbReference type="PROSITE" id="PS00066">
    <property type="entry name" value="HMG_COA_REDUCTASE_1"/>
    <property type="match status" value="1"/>
</dbReference>
<dbReference type="Gene3D" id="3.90.770.10">
    <property type="entry name" value="3-hydroxy-3-methylglutaryl-coenzyme A Reductase, Chain A, domain 2"/>
    <property type="match status" value="2"/>
</dbReference>
<evidence type="ECO:0000313" key="5">
    <source>
        <dbReference type="Proteomes" id="UP000003093"/>
    </source>
</evidence>
<dbReference type="PANTHER" id="PTHR10572:SF24">
    <property type="entry name" value="3-HYDROXY-3-METHYLGLUTARYL-COENZYME A REDUCTASE"/>
    <property type="match status" value="1"/>
</dbReference>
<comment type="caution">
    <text evidence="4">The sequence shown here is derived from an EMBL/GenBank/DDBJ whole genome shotgun (WGS) entry which is preliminary data.</text>
</comment>
<dbReference type="InterPro" id="IPR002202">
    <property type="entry name" value="HMG_CoA_Rdtase"/>
</dbReference>